<name>A0A8J2NQ02_9HEXA</name>
<evidence type="ECO:0000313" key="2">
    <source>
        <dbReference type="EMBL" id="CAG7721561.1"/>
    </source>
</evidence>
<evidence type="ECO:0000256" key="1">
    <source>
        <dbReference type="SAM" id="MobiDB-lite"/>
    </source>
</evidence>
<dbReference type="EMBL" id="CAJVCH010080595">
    <property type="protein sequence ID" value="CAG7721561.1"/>
    <property type="molecule type" value="Genomic_DNA"/>
</dbReference>
<sequence>MILVNVTRFVVHWIRYNVWSVNGMRGRRKSKMRREDAPGTTGPSSSERHSCNGRESTFLLPQDSYYWEFDLHGEKCRSKLRTRTTLVLEIATAPCKSLLNGRIKYN</sequence>
<feature type="region of interest" description="Disordered" evidence="1">
    <location>
        <begin position="25"/>
        <end position="54"/>
    </location>
</feature>
<gene>
    <name evidence="2" type="ORF">AFUS01_LOCUS10770</name>
</gene>
<reference evidence="2" key="1">
    <citation type="submission" date="2021-06" db="EMBL/GenBank/DDBJ databases">
        <authorList>
            <person name="Hodson N. C."/>
            <person name="Mongue J. A."/>
            <person name="Jaron S. K."/>
        </authorList>
    </citation>
    <scope>NUCLEOTIDE SEQUENCE</scope>
</reference>
<evidence type="ECO:0000313" key="3">
    <source>
        <dbReference type="Proteomes" id="UP000708208"/>
    </source>
</evidence>
<accession>A0A8J2NQ02</accession>
<proteinExistence type="predicted"/>
<dbReference type="Proteomes" id="UP000708208">
    <property type="component" value="Unassembled WGS sequence"/>
</dbReference>
<comment type="caution">
    <text evidence="2">The sequence shown here is derived from an EMBL/GenBank/DDBJ whole genome shotgun (WGS) entry which is preliminary data.</text>
</comment>
<keyword evidence="3" id="KW-1185">Reference proteome</keyword>
<protein>
    <submittedName>
        <fullName evidence="2">Uncharacterized protein</fullName>
    </submittedName>
</protein>
<organism evidence="2 3">
    <name type="scientific">Allacma fusca</name>
    <dbReference type="NCBI Taxonomy" id="39272"/>
    <lineage>
        <taxon>Eukaryota</taxon>
        <taxon>Metazoa</taxon>
        <taxon>Ecdysozoa</taxon>
        <taxon>Arthropoda</taxon>
        <taxon>Hexapoda</taxon>
        <taxon>Collembola</taxon>
        <taxon>Symphypleona</taxon>
        <taxon>Sminthuridae</taxon>
        <taxon>Allacma</taxon>
    </lineage>
</organism>
<dbReference type="AlphaFoldDB" id="A0A8J2NQ02"/>